<evidence type="ECO:0000256" key="5">
    <source>
        <dbReference type="PROSITE-ProRule" id="PRU00409"/>
    </source>
</evidence>
<name>A0A5N5ZY92_9ACTN</name>
<dbReference type="InterPro" id="IPR052032">
    <property type="entry name" value="ATP-dep_AA_Ligase"/>
</dbReference>
<dbReference type="GO" id="GO:0005524">
    <property type="term" value="F:ATP binding"/>
    <property type="evidence" value="ECO:0007669"/>
    <property type="project" value="UniProtKB-UniRule"/>
</dbReference>
<proteinExistence type="predicted"/>
<gene>
    <name evidence="7" type="ORF">FH607_026765</name>
</gene>
<dbReference type="Gene3D" id="3.30.470.20">
    <property type="entry name" value="ATP-grasp fold, B domain"/>
    <property type="match status" value="1"/>
</dbReference>
<evidence type="ECO:0000256" key="4">
    <source>
        <dbReference type="ARBA" id="ARBA00022840"/>
    </source>
</evidence>
<reference evidence="7" key="1">
    <citation type="submission" date="2019-10" db="EMBL/GenBank/DDBJ databases">
        <title>Nonomuraea sp. nov., isolated from Phyllanthus amarus.</title>
        <authorList>
            <person name="Klykleung N."/>
            <person name="Tanasupawat S."/>
        </authorList>
    </citation>
    <scope>NUCLEOTIDE SEQUENCE [LARGE SCALE GENOMIC DNA]</scope>
    <source>
        <strain evidence="7">3MP-10</strain>
    </source>
</reference>
<dbReference type="SMART" id="SM01209">
    <property type="entry name" value="GARS_A"/>
    <property type="match status" value="1"/>
</dbReference>
<dbReference type="InterPro" id="IPR011761">
    <property type="entry name" value="ATP-grasp"/>
</dbReference>
<keyword evidence="2" id="KW-0436">Ligase</keyword>
<organism evidence="7 8">
    <name type="scientific">Streptomyces mimosae</name>
    <dbReference type="NCBI Taxonomy" id="2586635"/>
    <lineage>
        <taxon>Bacteria</taxon>
        <taxon>Bacillati</taxon>
        <taxon>Actinomycetota</taxon>
        <taxon>Actinomycetes</taxon>
        <taxon>Kitasatosporales</taxon>
        <taxon>Streptomycetaceae</taxon>
        <taxon>Streptomyces</taxon>
    </lineage>
</organism>
<evidence type="ECO:0000313" key="8">
    <source>
        <dbReference type="Proteomes" id="UP000314251"/>
    </source>
</evidence>
<dbReference type="GO" id="GO:0016874">
    <property type="term" value="F:ligase activity"/>
    <property type="evidence" value="ECO:0007669"/>
    <property type="project" value="UniProtKB-KW"/>
</dbReference>
<dbReference type="PANTHER" id="PTHR43585">
    <property type="entry name" value="FUMIPYRROLE BIOSYNTHESIS PROTEIN C"/>
    <property type="match status" value="1"/>
</dbReference>
<evidence type="ECO:0000256" key="1">
    <source>
        <dbReference type="ARBA" id="ARBA00001936"/>
    </source>
</evidence>
<evidence type="ECO:0000259" key="6">
    <source>
        <dbReference type="PROSITE" id="PS50975"/>
    </source>
</evidence>
<keyword evidence="8" id="KW-1185">Reference proteome</keyword>
<comment type="cofactor">
    <cofactor evidence="1">
        <name>Mn(2+)</name>
        <dbReference type="ChEBI" id="CHEBI:29035"/>
    </cofactor>
</comment>
<dbReference type="NCBIfam" id="NF005543">
    <property type="entry name" value="PRK07206.1"/>
    <property type="match status" value="1"/>
</dbReference>
<dbReference type="Pfam" id="PF01071">
    <property type="entry name" value="GARS_A"/>
    <property type="match status" value="1"/>
</dbReference>
<evidence type="ECO:0000313" key="7">
    <source>
        <dbReference type="EMBL" id="KAB8161245.1"/>
    </source>
</evidence>
<evidence type="ECO:0000256" key="2">
    <source>
        <dbReference type="ARBA" id="ARBA00022598"/>
    </source>
</evidence>
<dbReference type="Proteomes" id="UP000314251">
    <property type="component" value="Unassembled WGS sequence"/>
</dbReference>
<dbReference type="EMBL" id="VDLY02000021">
    <property type="protein sequence ID" value="KAB8161245.1"/>
    <property type="molecule type" value="Genomic_DNA"/>
</dbReference>
<protein>
    <submittedName>
        <fullName evidence="7">ATP-grasp domain-containing protein</fullName>
    </submittedName>
</protein>
<dbReference type="InterPro" id="IPR020561">
    <property type="entry name" value="PRibGlycinamid_synth_ATP-grasp"/>
</dbReference>
<keyword evidence="4 5" id="KW-0067">ATP-binding</keyword>
<comment type="caution">
    <text evidence="7">The sequence shown here is derived from an EMBL/GenBank/DDBJ whole genome shotgun (WGS) entry which is preliminary data.</text>
</comment>
<sequence length="424" mass="45038">MTGPPESNRPGPDRPGTVAVVDAYGAGRLLPGALRRRGVEVVHVRSPFPDTRLAYRPEDFAVDLAHEGDVAATTGRLRGLGVTRVVAAAESGVALADQLAAALGAPGNDLARSPARRDKFLMRQAVRAAGLATADTLRTAALPEILDWAAAHARWPVVLKPVRSAGTDHVFVCHTPAEAADAHARILASANRYGEPNETVLAQEFLAGTEHYVNTVSHAGRHRVVEVWRYHKRLVDGRSVYDYEDLLALDEPGVAELVRYVLAVLDALGIGEGAAHTEVMVTERGPVLIECGARLGGGQTPELLGRCVGADQVNSLAHALADPAGFAAEAGAPYRLRSRLRCVNLISPRPGRVPQPAGWRPVRALPSFAELVVNAPAGGALSRTVDMATCPGTVYLSHDDPEVLESDHRALRRLESAGLYAGRP</sequence>
<accession>A0A5N5ZY92</accession>
<dbReference type="OrthoDB" id="24041at2"/>
<evidence type="ECO:0000256" key="3">
    <source>
        <dbReference type="ARBA" id="ARBA00022741"/>
    </source>
</evidence>
<dbReference type="PANTHER" id="PTHR43585:SF2">
    <property type="entry name" value="ATP-GRASP ENZYME FSQD"/>
    <property type="match status" value="1"/>
</dbReference>
<feature type="domain" description="ATP-grasp" evidence="6">
    <location>
        <begin position="123"/>
        <end position="321"/>
    </location>
</feature>
<keyword evidence="3 5" id="KW-0547">Nucleotide-binding</keyword>
<dbReference type="GO" id="GO:0046872">
    <property type="term" value="F:metal ion binding"/>
    <property type="evidence" value="ECO:0007669"/>
    <property type="project" value="InterPro"/>
</dbReference>
<dbReference type="AlphaFoldDB" id="A0A5N5ZY92"/>
<dbReference type="PROSITE" id="PS50975">
    <property type="entry name" value="ATP_GRASP"/>
    <property type="match status" value="1"/>
</dbReference>
<dbReference type="SUPFAM" id="SSF56059">
    <property type="entry name" value="Glutathione synthetase ATP-binding domain-like"/>
    <property type="match status" value="1"/>
</dbReference>